<name>A0A5N8XMF4_9ACTN</name>
<reference evidence="1 2" key="1">
    <citation type="submission" date="2019-07" db="EMBL/GenBank/DDBJ databases">
        <title>New species of Amycolatopsis and Streptomyces.</title>
        <authorList>
            <person name="Duangmal K."/>
            <person name="Teo W.F.A."/>
            <person name="Lipun K."/>
        </authorList>
    </citation>
    <scope>NUCLEOTIDE SEQUENCE [LARGE SCALE GENOMIC DNA]</scope>
    <source>
        <strain evidence="1 2">NBRC 106415</strain>
    </source>
</reference>
<protein>
    <submittedName>
        <fullName evidence="1">Uncharacterized protein</fullName>
    </submittedName>
</protein>
<dbReference type="OrthoDB" id="366844at2"/>
<proteinExistence type="predicted"/>
<keyword evidence="2" id="KW-1185">Reference proteome</keyword>
<evidence type="ECO:0000313" key="2">
    <source>
        <dbReference type="Proteomes" id="UP000400924"/>
    </source>
</evidence>
<sequence length="109" mass="11758">MLTGTHDEQCEGLELLARLVGASGERPPKAEQSATLINHDAAVRLYDLVADRCRQYDALSGNGNAEARGEARTKIEDLLPPDGWLGQVLLPSQGRILSADYVGAIFPSR</sequence>
<dbReference type="RefSeq" id="WP_152774086.1">
    <property type="nucleotide sequence ID" value="NZ_VJZC01000227.1"/>
</dbReference>
<gene>
    <name evidence="1" type="ORF">FNH08_26785</name>
</gene>
<dbReference type="AlphaFoldDB" id="A0A5N8XMF4"/>
<dbReference type="EMBL" id="VJZC01000227">
    <property type="protein sequence ID" value="MPY60620.1"/>
    <property type="molecule type" value="Genomic_DNA"/>
</dbReference>
<organism evidence="1 2">
    <name type="scientific">Streptomyces spongiae</name>
    <dbReference type="NCBI Taxonomy" id="565072"/>
    <lineage>
        <taxon>Bacteria</taxon>
        <taxon>Bacillati</taxon>
        <taxon>Actinomycetota</taxon>
        <taxon>Actinomycetes</taxon>
        <taxon>Kitasatosporales</taxon>
        <taxon>Streptomycetaceae</taxon>
        <taxon>Streptomyces</taxon>
    </lineage>
</organism>
<comment type="caution">
    <text evidence="1">The sequence shown here is derived from an EMBL/GenBank/DDBJ whole genome shotgun (WGS) entry which is preliminary data.</text>
</comment>
<accession>A0A5N8XMF4</accession>
<evidence type="ECO:0000313" key="1">
    <source>
        <dbReference type="EMBL" id="MPY60620.1"/>
    </source>
</evidence>
<dbReference type="Proteomes" id="UP000400924">
    <property type="component" value="Unassembled WGS sequence"/>
</dbReference>